<proteinExistence type="predicted"/>
<dbReference type="Gene3D" id="3.30.450.40">
    <property type="match status" value="1"/>
</dbReference>
<dbReference type="Pfam" id="PF07568">
    <property type="entry name" value="HisKA_2"/>
    <property type="match status" value="1"/>
</dbReference>
<keyword evidence="7" id="KW-0067">ATP-binding</keyword>
<organism evidence="9 10">
    <name type="scientific">Brevundimonas variabilis</name>
    <dbReference type="NCBI Taxonomy" id="74312"/>
    <lineage>
        <taxon>Bacteria</taxon>
        <taxon>Pseudomonadati</taxon>
        <taxon>Pseudomonadota</taxon>
        <taxon>Alphaproteobacteria</taxon>
        <taxon>Caulobacterales</taxon>
        <taxon>Caulobacteraceae</taxon>
        <taxon>Brevundimonas</taxon>
    </lineage>
</organism>
<dbReference type="Pfam" id="PF13581">
    <property type="entry name" value="HATPase_c_2"/>
    <property type="match status" value="1"/>
</dbReference>
<dbReference type="InterPro" id="IPR011102">
    <property type="entry name" value="Sig_transdc_His_kinase_HWE"/>
</dbReference>
<name>A0A7W9CFV5_9CAUL</name>
<evidence type="ECO:0000256" key="3">
    <source>
        <dbReference type="ARBA" id="ARBA00022553"/>
    </source>
</evidence>
<evidence type="ECO:0000256" key="5">
    <source>
        <dbReference type="ARBA" id="ARBA00022741"/>
    </source>
</evidence>
<evidence type="ECO:0000256" key="4">
    <source>
        <dbReference type="ARBA" id="ARBA00022679"/>
    </source>
</evidence>
<evidence type="ECO:0000256" key="6">
    <source>
        <dbReference type="ARBA" id="ARBA00022777"/>
    </source>
</evidence>
<dbReference type="GO" id="GO:0005524">
    <property type="term" value="F:ATP binding"/>
    <property type="evidence" value="ECO:0007669"/>
    <property type="project" value="UniProtKB-KW"/>
</dbReference>
<dbReference type="InterPro" id="IPR029016">
    <property type="entry name" value="GAF-like_dom_sf"/>
</dbReference>
<keyword evidence="6 9" id="KW-0418">Kinase</keyword>
<dbReference type="InterPro" id="IPR011495">
    <property type="entry name" value="Sig_transdc_His_kin_sub2_dim/P"/>
</dbReference>
<dbReference type="SMART" id="SM00065">
    <property type="entry name" value="GAF"/>
    <property type="match status" value="1"/>
</dbReference>
<dbReference type="GO" id="GO:0004673">
    <property type="term" value="F:protein histidine kinase activity"/>
    <property type="evidence" value="ECO:0007669"/>
    <property type="project" value="UniProtKB-EC"/>
</dbReference>
<dbReference type="InterPro" id="IPR004358">
    <property type="entry name" value="Sig_transdc_His_kin-like_C"/>
</dbReference>
<protein>
    <recommendedName>
        <fullName evidence="2">histidine kinase</fullName>
        <ecNumber evidence="2">2.7.13.3</ecNumber>
    </recommendedName>
</protein>
<comment type="catalytic activity">
    <reaction evidence="1">
        <text>ATP + protein L-histidine = ADP + protein N-phospho-L-histidine.</text>
        <dbReference type="EC" id="2.7.13.3"/>
    </reaction>
</comment>
<evidence type="ECO:0000256" key="2">
    <source>
        <dbReference type="ARBA" id="ARBA00012438"/>
    </source>
</evidence>
<evidence type="ECO:0000256" key="1">
    <source>
        <dbReference type="ARBA" id="ARBA00000085"/>
    </source>
</evidence>
<accession>A0A7W9CFV5</accession>
<dbReference type="RefSeq" id="WP_246347624.1">
    <property type="nucleotide sequence ID" value="NZ_JACHOR010000001.1"/>
</dbReference>
<dbReference type="PRINTS" id="PR00344">
    <property type="entry name" value="BCTRLSENSOR"/>
</dbReference>
<dbReference type="AlphaFoldDB" id="A0A7W9CFV5"/>
<evidence type="ECO:0000313" key="10">
    <source>
        <dbReference type="Proteomes" id="UP000545037"/>
    </source>
</evidence>
<keyword evidence="3" id="KW-0597">Phosphoprotein</keyword>
<keyword evidence="4" id="KW-0808">Transferase</keyword>
<evidence type="ECO:0000313" key="9">
    <source>
        <dbReference type="EMBL" id="MBB5744676.1"/>
    </source>
</evidence>
<dbReference type="PROSITE" id="PS50109">
    <property type="entry name" value="HIS_KIN"/>
    <property type="match status" value="1"/>
</dbReference>
<dbReference type="PANTHER" id="PTHR41523:SF8">
    <property type="entry name" value="ETHYLENE RESPONSE SENSOR PROTEIN"/>
    <property type="match status" value="1"/>
</dbReference>
<evidence type="ECO:0000256" key="7">
    <source>
        <dbReference type="ARBA" id="ARBA00022840"/>
    </source>
</evidence>
<dbReference type="SUPFAM" id="SSF55874">
    <property type="entry name" value="ATPase domain of HSP90 chaperone/DNA topoisomerase II/histidine kinase"/>
    <property type="match status" value="1"/>
</dbReference>
<keyword evidence="5" id="KW-0547">Nucleotide-binding</keyword>
<comment type="caution">
    <text evidence="9">The sequence shown here is derived from an EMBL/GenBank/DDBJ whole genome shotgun (WGS) entry which is preliminary data.</text>
</comment>
<dbReference type="SUPFAM" id="SSF55781">
    <property type="entry name" value="GAF domain-like"/>
    <property type="match status" value="1"/>
</dbReference>
<evidence type="ECO:0000259" key="8">
    <source>
        <dbReference type="PROSITE" id="PS50109"/>
    </source>
</evidence>
<dbReference type="Gene3D" id="3.30.565.10">
    <property type="entry name" value="Histidine kinase-like ATPase, C-terminal domain"/>
    <property type="match status" value="1"/>
</dbReference>
<dbReference type="PANTHER" id="PTHR41523">
    <property type="entry name" value="TWO-COMPONENT SYSTEM SENSOR PROTEIN"/>
    <property type="match status" value="1"/>
</dbReference>
<keyword evidence="10" id="KW-1185">Reference proteome</keyword>
<reference evidence="9 10" key="1">
    <citation type="submission" date="2020-08" db="EMBL/GenBank/DDBJ databases">
        <title>Genomic Encyclopedia of Type Strains, Phase IV (KMG-IV): sequencing the most valuable type-strain genomes for metagenomic binning, comparative biology and taxonomic classification.</title>
        <authorList>
            <person name="Goeker M."/>
        </authorList>
    </citation>
    <scope>NUCLEOTIDE SEQUENCE [LARGE SCALE GENOMIC DNA]</scope>
    <source>
        <strain evidence="9 10">DSM 4737</strain>
    </source>
</reference>
<dbReference type="InterPro" id="IPR036890">
    <property type="entry name" value="HATPase_C_sf"/>
</dbReference>
<dbReference type="InterPro" id="IPR003018">
    <property type="entry name" value="GAF"/>
</dbReference>
<dbReference type="SMART" id="SM00387">
    <property type="entry name" value="HATPase_c"/>
    <property type="match status" value="1"/>
</dbReference>
<dbReference type="SMART" id="SM00911">
    <property type="entry name" value="HWE_HK"/>
    <property type="match status" value="1"/>
</dbReference>
<dbReference type="InterPro" id="IPR005467">
    <property type="entry name" value="His_kinase_dom"/>
</dbReference>
<dbReference type="Pfam" id="PF13185">
    <property type="entry name" value="GAF_2"/>
    <property type="match status" value="1"/>
</dbReference>
<dbReference type="Proteomes" id="UP000545037">
    <property type="component" value="Unassembled WGS sequence"/>
</dbReference>
<dbReference type="EMBL" id="JACHOR010000001">
    <property type="protein sequence ID" value="MBB5744676.1"/>
    <property type="molecule type" value="Genomic_DNA"/>
</dbReference>
<dbReference type="InterPro" id="IPR003594">
    <property type="entry name" value="HATPase_dom"/>
</dbReference>
<sequence length="436" mass="47031">MPSHEPPAVKPGMTPEIANLVAEVKADIVAETVVQIDTVTPPQVESSPDPEYRTPPEELRYRLRQQSLLARFGEQGLRERDRQALLDTACKACAEGLETPFAKVLAYDEASSRLMLVAGTGWRTDAEGRTSLGSDMESPAGYAFRTGKPVLSNHLENEERFRTPSFLAEHRIRRAINVLIQPEIDGRPYGVLEVDSPDEGHFDAKDAIFLDGFASVLGAAIARQAVEQRLLAAIEHQALMAREVSHRVKNSLALVSGLLSMQARSAGSEETRQALTDAGARIHAISQVHDQLWRSVDLDTVGLDAFLCQLCEGLAESAPRHVIECVAGPGTVPSDVAIPLGLIVNEFVTNAIKYAYGEDGGRITVHAEIANDQIRLAVADEGQGFDFDAARTNRSLGLRVVDSLVRQLGGTLVDTAEGTGTCLTLTAPLSVATEVV</sequence>
<dbReference type="EC" id="2.7.13.3" evidence="2"/>
<gene>
    <name evidence="9" type="ORF">GGR13_000248</name>
</gene>
<feature type="domain" description="Histidine kinase" evidence="8">
    <location>
        <begin position="243"/>
        <end position="431"/>
    </location>
</feature>